<name>A0AAW1Q8K2_9CHLO</name>
<dbReference type="SUPFAM" id="SSF54593">
    <property type="entry name" value="Glyoxalase/Bleomycin resistance protein/Dihydroxybiphenyl dioxygenase"/>
    <property type="match status" value="1"/>
</dbReference>
<accession>A0AAW1Q8K2</accession>
<dbReference type="PROSITE" id="PS51819">
    <property type="entry name" value="VOC"/>
    <property type="match status" value="1"/>
</dbReference>
<evidence type="ECO:0000313" key="3">
    <source>
        <dbReference type="Proteomes" id="UP001489004"/>
    </source>
</evidence>
<dbReference type="AlphaFoldDB" id="A0AAW1Q8K2"/>
<dbReference type="Gene3D" id="3.10.180.10">
    <property type="entry name" value="2,3-Dihydroxybiphenyl 1,2-Dioxygenase, domain 1"/>
    <property type="match status" value="1"/>
</dbReference>
<dbReference type="InterPro" id="IPR004360">
    <property type="entry name" value="Glyas_Fos-R_dOase_dom"/>
</dbReference>
<protein>
    <recommendedName>
        <fullName evidence="1">VOC domain-containing protein</fullName>
    </recommendedName>
</protein>
<evidence type="ECO:0000313" key="2">
    <source>
        <dbReference type="EMBL" id="KAK9816659.1"/>
    </source>
</evidence>
<dbReference type="Proteomes" id="UP001489004">
    <property type="component" value="Unassembled WGS sequence"/>
</dbReference>
<reference evidence="2 3" key="1">
    <citation type="journal article" date="2024" name="Nat. Commun.">
        <title>Phylogenomics reveals the evolutionary origins of lichenization in chlorophyte algae.</title>
        <authorList>
            <person name="Puginier C."/>
            <person name="Libourel C."/>
            <person name="Otte J."/>
            <person name="Skaloud P."/>
            <person name="Haon M."/>
            <person name="Grisel S."/>
            <person name="Petersen M."/>
            <person name="Berrin J.G."/>
            <person name="Delaux P.M."/>
            <person name="Dal Grande F."/>
            <person name="Keller J."/>
        </authorList>
    </citation>
    <scope>NUCLEOTIDE SEQUENCE [LARGE SCALE GENOMIC DNA]</scope>
    <source>
        <strain evidence="2 3">SAG 2043</strain>
    </source>
</reference>
<comment type="caution">
    <text evidence="2">The sequence shown here is derived from an EMBL/GenBank/DDBJ whole genome shotgun (WGS) entry which is preliminary data.</text>
</comment>
<proteinExistence type="predicted"/>
<feature type="domain" description="VOC" evidence="1">
    <location>
        <begin position="73"/>
        <end position="192"/>
    </location>
</feature>
<dbReference type="InterPro" id="IPR037523">
    <property type="entry name" value="VOC_core"/>
</dbReference>
<gene>
    <name evidence="2" type="ORF">WJX72_003370</name>
</gene>
<dbReference type="PANTHER" id="PTHR21366:SF22">
    <property type="entry name" value="VOC DOMAIN-CONTAINING PROTEIN"/>
    <property type="match status" value="1"/>
</dbReference>
<dbReference type="PANTHER" id="PTHR21366">
    <property type="entry name" value="GLYOXALASE FAMILY PROTEIN"/>
    <property type="match status" value="1"/>
</dbReference>
<dbReference type="CDD" id="cd07245">
    <property type="entry name" value="VOC_like"/>
    <property type="match status" value="1"/>
</dbReference>
<evidence type="ECO:0000259" key="1">
    <source>
        <dbReference type="PROSITE" id="PS51819"/>
    </source>
</evidence>
<keyword evidence="3" id="KW-1185">Reference proteome</keyword>
<dbReference type="InterPro" id="IPR029068">
    <property type="entry name" value="Glyas_Bleomycin-R_OHBP_Dase"/>
</dbReference>
<organism evidence="2 3">
    <name type="scientific">[Myrmecia] bisecta</name>
    <dbReference type="NCBI Taxonomy" id="41462"/>
    <lineage>
        <taxon>Eukaryota</taxon>
        <taxon>Viridiplantae</taxon>
        <taxon>Chlorophyta</taxon>
        <taxon>core chlorophytes</taxon>
        <taxon>Trebouxiophyceae</taxon>
        <taxon>Trebouxiales</taxon>
        <taxon>Trebouxiaceae</taxon>
        <taxon>Myrmecia</taxon>
    </lineage>
</organism>
<dbReference type="Pfam" id="PF00903">
    <property type="entry name" value="Glyoxalase"/>
    <property type="match status" value="1"/>
</dbReference>
<sequence>MASQTVQLRRGGYFVVHCKQVSGVPTPRIWRYGQPATYLTRPSASRGGVLSLARPSAPAERVQYSGGRLTFQGVHHVGLLCESLEKSLEFYCGVLGLTLNPDRPDSKLPYRGAWLWVGAEMIHLMELPNPDPTEGRPEHGGRDRHVCLSVASVDALEDQLKKADIPFTRSHSGRPAIFFRDPDSNAIECAESVTSR</sequence>
<dbReference type="InterPro" id="IPR050383">
    <property type="entry name" value="GlyoxalaseI/FosfomycinResist"/>
</dbReference>
<dbReference type="EMBL" id="JALJOR010000005">
    <property type="protein sequence ID" value="KAK9816659.1"/>
    <property type="molecule type" value="Genomic_DNA"/>
</dbReference>